<keyword evidence="3" id="KW-1185">Reference proteome</keyword>
<gene>
    <name evidence="2" type="ORF">GTG28_02185</name>
</gene>
<sequence length="244" mass="26765">MDLKKKLLLVAVGLISYLSSVRADEYIFASLANHPEQTISGKIITQIYGQLGYDIEVTPLPGLRAQSAANSGKVAGEVARIWEYGDQTPNVIRVPTAYYSLKTVGYALSNSGIKVNNKEELSQYKVVIIRGVKHTAGITRDMEKSSIEIVDSPEAMIQSVSNGQAQIALTNPLLGSILVKQLGENKMEQVGPSLAQLGLYHYIHKDHAELVPIINKKIIELRDSGELDTMIAKYEAEVLSSWPE</sequence>
<comment type="similarity">
    <text evidence="1">Belongs to the bacterial solute-binding protein 3 family.</text>
</comment>
<evidence type="ECO:0000256" key="1">
    <source>
        <dbReference type="ARBA" id="ARBA00010333"/>
    </source>
</evidence>
<dbReference type="Proteomes" id="UP000478571">
    <property type="component" value="Unassembled WGS sequence"/>
</dbReference>
<dbReference type="AlphaFoldDB" id="A0A6L8LXV5"/>
<dbReference type="PANTHER" id="PTHR35936">
    <property type="entry name" value="MEMBRANE-BOUND LYTIC MUREIN TRANSGLYCOSYLASE F"/>
    <property type="match status" value="1"/>
</dbReference>
<comment type="caution">
    <text evidence="2">The sequence shown here is derived from an EMBL/GenBank/DDBJ whole genome shotgun (WGS) entry which is preliminary data.</text>
</comment>
<dbReference type="Gene3D" id="3.40.190.10">
    <property type="entry name" value="Periplasmic binding protein-like II"/>
    <property type="match status" value="2"/>
</dbReference>
<dbReference type="SUPFAM" id="SSF53850">
    <property type="entry name" value="Periplasmic binding protein-like II"/>
    <property type="match status" value="1"/>
</dbReference>
<dbReference type="EMBL" id="WWEU01000001">
    <property type="protein sequence ID" value="MYM58022.1"/>
    <property type="molecule type" value="Genomic_DNA"/>
</dbReference>
<reference evidence="2 3" key="1">
    <citation type="submission" date="2020-01" db="EMBL/GenBank/DDBJ databases">
        <title>Draft Genome Sequence of Vibrio sp. strain OCN044, Isolated from a Healthy Coral at Palmyra Atoll.</title>
        <authorList>
            <person name="Videau P."/>
            <person name="Loughran R."/>
            <person name="Esquivel A."/>
            <person name="Deadmond M."/>
            <person name="Paddock B.E."/>
            <person name="Saw J.H."/>
            <person name="Ushijima B."/>
        </authorList>
    </citation>
    <scope>NUCLEOTIDE SEQUENCE [LARGE SCALE GENOMIC DNA]</scope>
    <source>
        <strain evidence="2 3">OCN044</strain>
    </source>
</reference>
<protein>
    <submittedName>
        <fullName evidence="2">Transporter substrate-binding domain-containing protein</fullName>
    </submittedName>
</protein>
<accession>A0A6L8LXV5</accession>
<name>A0A6L8LXV5_9VIBR</name>
<organism evidence="2 3">
    <name type="scientific">Vibrio tetraodonis subsp. pristinus</name>
    <dbReference type="NCBI Taxonomy" id="2695891"/>
    <lineage>
        <taxon>Bacteria</taxon>
        <taxon>Pseudomonadati</taxon>
        <taxon>Pseudomonadota</taxon>
        <taxon>Gammaproteobacteria</taxon>
        <taxon>Vibrionales</taxon>
        <taxon>Vibrionaceae</taxon>
        <taxon>Vibrio</taxon>
    </lineage>
</organism>
<dbReference type="RefSeq" id="WP_160926537.1">
    <property type="nucleotide sequence ID" value="NZ_WWEU01000001.1"/>
</dbReference>
<proteinExistence type="inferred from homology"/>
<dbReference type="PANTHER" id="PTHR35936:SF17">
    <property type="entry name" value="ARGININE-BINDING EXTRACELLULAR PROTEIN ARTP"/>
    <property type="match status" value="1"/>
</dbReference>
<evidence type="ECO:0000313" key="3">
    <source>
        <dbReference type="Proteomes" id="UP000478571"/>
    </source>
</evidence>
<evidence type="ECO:0000313" key="2">
    <source>
        <dbReference type="EMBL" id="MYM58022.1"/>
    </source>
</evidence>